<proteinExistence type="inferred from homology"/>
<evidence type="ECO:0000313" key="10">
    <source>
        <dbReference type="EMBL" id="CAI8039566.1"/>
    </source>
</evidence>
<dbReference type="EMBL" id="CASHTH010003050">
    <property type="protein sequence ID" value="CAI8039566.1"/>
    <property type="molecule type" value="Genomic_DNA"/>
</dbReference>
<dbReference type="InterPro" id="IPR038376">
    <property type="entry name" value="ATP_synth_asu_C_sf"/>
</dbReference>
<dbReference type="Gene3D" id="1.20.150.20">
    <property type="entry name" value="ATP synthase alpha/beta chain, C-terminal domain"/>
    <property type="match status" value="1"/>
</dbReference>
<dbReference type="PRINTS" id="PR00126">
    <property type="entry name" value="ATPASEGAMMA"/>
</dbReference>
<dbReference type="SUPFAM" id="SSF47917">
    <property type="entry name" value="C-terminal domain of alpha and beta subunits of F1 ATP synthase"/>
    <property type="match status" value="1"/>
</dbReference>
<evidence type="ECO:0000256" key="6">
    <source>
        <dbReference type="ARBA" id="ARBA00023136"/>
    </source>
</evidence>
<sequence>MSVKATEALKQGQYQPLNLGDEVMILFAVNSGLMQDVPLERVGAFEEQLLRHLNATQPDLGRTIGEAGNISDEVGNQLTTAINDFKPTFAAKRNVRKNHMIIVPSRYVSVENTGKVTNAMSLIAASKMRRAQMAVIEGRPYAEKIHDVIATLAAQPAGDEDTVHPLLQVRPVNRVGLVVITPDRGLAGGMHATINRRVAQFILNSAAPVRSIVVGRKGRDFLVRYTEGVQAIFTDLGDRISLADTTAISRLVIEGYSEGEVDEVYVAYTRFLSTMQQQAVMERILPVEPAELDSTQRVGYIYEPDANTVLSALLPQFVEMQVYHAVLESIASEQSARMVAMRSATDNANQLSSDLTLVMNKLRQDSITNELLDLVGGQIAQEG</sequence>
<dbReference type="InterPro" id="IPR000793">
    <property type="entry name" value="ATP_synth_asu_C"/>
</dbReference>
<dbReference type="Gene3D" id="3.40.1380.10">
    <property type="match status" value="1"/>
</dbReference>
<comment type="subcellular location">
    <subcellularLocation>
        <location evidence="1">Membrane</location>
        <topology evidence="1">Peripheral membrane protein</topology>
    </subcellularLocation>
</comment>
<dbReference type="InterPro" id="IPR035968">
    <property type="entry name" value="ATP_synth_F1_ATPase_gsu"/>
</dbReference>
<keyword evidence="11" id="KW-1185">Reference proteome</keyword>
<dbReference type="HAMAP" id="MF_00815">
    <property type="entry name" value="ATP_synth_gamma_bact"/>
    <property type="match status" value="1"/>
</dbReference>
<evidence type="ECO:0000256" key="4">
    <source>
        <dbReference type="ARBA" id="ARBA00022781"/>
    </source>
</evidence>
<keyword evidence="7" id="KW-0139">CF(1)</keyword>
<dbReference type="Proteomes" id="UP001174909">
    <property type="component" value="Unassembled WGS sequence"/>
</dbReference>
<evidence type="ECO:0000256" key="3">
    <source>
        <dbReference type="ARBA" id="ARBA00022448"/>
    </source>
</evidence>
<comment type="similarity">
    <text evidence="2">Belongs to the ATPase gamma chain family.</text>
</comment>
<name>A0AA35X4N9_GEOBA</name>
<dbReference type="Gene3D" id="1.10.287.80">
    <property type="entry name" value="ATP synthase, gamma subunit, helix hairpin domain"/>
    <property type="match status" value="1"/>
</dbReference>
<dbReference type="GO" id="GO:0045259">
    <property type="term" value="C:proton-transporting ATP synthase complex"/>
    <property type="evidence" value="ECO:0007669"/>
    <property type="project" value="UniProtKB-KW"/>
</dbReference>
<evidence type="ECO:0000313" key="11">
    <source>
        <dbReference type="Proteomes" id="UP001174909"/>
    </source>
</evidence>
<dbReference type="NCBIfam" id="TIGR01146">
    <property type="entry name" value="ATPsyn_F1gamma"/>
    <property type="match status" value="1"/>
</dbReference>
<dbReference type="CDD" id="cd18113">
    <property type="entry name" value="ATP-synt_F1_alpha_C"/>
    <property type="match status" value="1"/>
</dbReference>
<keyword evidence="4" id="KW-0375">Hydrogen ion transport</keyword>
<keyword evidence="8" id="KW-0066">ATP synthesis</keyword>
<dbReference type="CDD" id="cd12151">
    <property type="entry name" value="F1-ATPase_gamma"/>
    <property type="match status" value="1"/>
</dbReference>
<dbReference type="PANTHER" id="PTHR11693">
    <property type="entry name" value="ATP SYNTHASE GAMMA CHAIN"/>
    <property type="match status" value="1"/>
</dbReference>
<dbReference type="AlphaFoldDB" id="A0AA35X4N9"/>
<evidence type="ECO:0000259" key="9">
    <source>
        <dbReference type="Pfam" id="PF00306"/>
    </source>
</evidence>
<evidence type="ECO:0000256" key="2">
    <source>
        <dbReference type="ARBA" id="ARBA00007681"/>
    </source>
</evidence>
<feature type="domain" description="ATP synthase alpha subunit C-terminal" evidence="9">
    <location>
        <begin position="4"/>
        <end position="85"/>
    </location>
</feature>
<evidence type="ECO:0000256" key="7">
    <source>
        <dbReference type="ARBA" id="ARBA00023196"/>
    </source>
</evidence>
<accession>A0AA35X4N9</accession>
<evidence type="ECO:0000256" key="5">
    <source>
        <dbReference type="ARBA" id="ARBA00023065"/>
    </source>
</evidence>
<keyword evidence="3" id="KW-0813">Transport</keyword>
<dbReference type="GO" id="GO:0046933">
    <property type="term" value="F:proton-transporting ATP synthase activity, rotational mechanism"/>
    <property type="evidence" value="ECO:0007669"/>
    <property type="project" value="InterPro"/>
</dbReference>
<reference evidence="10" key="1">
    <citation type="submission" date="2023-03" db="EMBL/GenBank/DDBJ databases">
        <authorList>
            <person name="Steffen K."/>
            <person name="Cardenas P."/>
        </authorList>
    </citation>
    <scope>NUCLEOTIDE SEQUENCE</scope>
</reference>
<comment type="caution">
    <text evidence="10">The sequence shown here is derived from an EMBL/GenBank/DDBJ whole genome shotgun (WGS) entry which is preliminary data.</text>
</comment>
<organism evidence="10 11">
    <name type="scientific">Geodia barretti</name>
    <name type="common">Barrett's horny sponge</name>
    <dbReference type="NCBI Taxonomy" id="519541"/>
    <lineage>
        <taxon>Eukaryota</taxon>
        <taxon>Metazoa</taxon>
        <taxon>Porifera</taxon>
        <taxon>Demospongiae</taxon>
        <taxon>Heteroscleromorpha</taxon>
        <taxon>Tetractinellida</taxon>
        <taxon>Astrophorina</taxon>
        <taxon>Geodiidae</taxon>
        <taxon>Geodia</taxon>
    </lineage>
</organism>
<dbReference type="InterPro" id="IPR000131">
    <property type="entry name" value="ATP_synth_F1_gsu"/>
</dbReference>
<dbReference type="SUPFAM" id="SSF52943">
    <property type="entry name" value="ATP synthase (F1-ATPase), gamma subunit"/>
    <property type="match status" value="1"/>
</dbReference>
<dbReference type="Pfam" id="PF00306">
    <property type="entry name" value="ATP-synt_ab_C"/>
    <property type="match status" value="1"/>
</dbReference>
<dbReference type="Pfam" id="PF00231">
    <property type="entry name" value="ATP-synt"/>
    <property type="match status" value="1"/>
</dbReference>
<gene>
    <name evidence="10" type="ORF">GBAR_LOCUS22021</name>
</gene>
<dbReference type="PANTHER" id="PTHR11693:SF22">
    <property type="entry name" value="ATP SYNTHASE SUBUNIT GAMMA, MITOCHONDRIAL"/>
    <property type="match status" value="1"/>
</dbReference>
<evidence type="ECO:0000256" key="1">
    <source>
        <dbReference type="ARBA" id="ARBA00004170"/>
    </source>
</evidence>
<keyword evidence="6" id="KW-0472">Membrane</keyword>
<keyword evidence="5" id="KW-0406">Ion transport</keyword>
<protein>
    <submittedName>
        <fullName evidence="10">ATP synthase gamma chain</fullName>
    </submittedName>
</protein>
<evidence type="ECO:0000256" key="8">
    <source>
        <dbReference type="ARBA" id="ARBA00023310"/>
    </source>
</evidence>